<reference evidence="1" key="2">
    <citation type="submission" date="2020-11" db="EMBL/GenBank/DDBJ databases">
        <authorList>
            <person name="McCartney M.A."/>
            <person name="Auch B."/>
            <person name="Kono T."/>
            <person name="Mallez S."/>
            <person name="Becker A."/>
            <person name="Gohl D.M."/>
            <person name="Silverstein K.A.T."/>
            <person name="Koren S."/>
            <person name="Bechman K.B."/>
            <person name="Herman A."/>
            <person name="Abrahante J.E."/>
            <person name="Garbe J."/>
        </authorList>
    </citation>
    <scope>NUCLEOTIDE SEQUENCE</scope>
    <source>
        <strain evidence="1">Duluth1</strain>
        <tissue evidence="1">Whole animal</tissue>
    </source>
</reference>
<protein>
    <submittedName>
        <fullName evidence="1">Uncharacterized protein</fullName>
    </submittedName>
</protein>
<comment type="caution">
    <text evidence="1">The sequence shown here is derived from an EMBL/GenBank/DDBJ whole genome shotgun (WGS) entry which is preliminary data.</text>
</comment>
<dbReference type="AlphaFoldDB" id="A0A9D4K5A1"/>
<reference evidence="1" key="1">
    <citation type="journal article" date="2019" name="bioRxiv">
        <title>The Genome of the Zebra Mussel, Dreissena polymorpha: A Resource for Invasive Species Research.</title>
        <authorList>
            <person name="McCartney M.A."/>
            <person name="Auch B."/>
            <person name="Kono T."/>
            <person name="Mallez S."/>
            <person name="Zhang Y."/>
            <person name="Obille A."/>
            <person name="Becker A."/>
            <person name="Abrahante J.E."/>
            <person name="Garbe J."/>
            <person name="Badalamenti J.P."/>
            <person name="Herman A."/>
            <person name="Mangelson H."/>
            <person name="Liachko I."/>
            <person name="Sullivan S."/>
            <person name="Sone E.D."/>
            <person name="Koren S."/>
            <person name="Silverstein K.A.T."/>
            <person name="Beckman K.B."/>
            <person name="Gohl D.M."/>
        </authorList>
    </citation>
    <scope>NUCLEOTIDE SEQUENCE</scope>
    <source>
        <strain evidence="1">Duluth1</strain>
        <tissue evidence="1">Whole animal</tissue>
    </source>
</reference>
<dbReference type="Proteomes" id="UP000828390">
    <property type="component" value="Unassembled WGS sequence"/>
</dbReference>
<evidence type="ECO:0000313" key="2">
    <source>
        <dbReference type="Proteomes" id="UP000828390"/>
    </source>
</evidence>
<name>A0A9D4K5A1_DREPO</name>
<keyword evidence="2" id="KW-1185">Reference proteome</keyword>
<organism evidence="1 2">
    <name type="scientific">Dreissena polymorpha</name>
    <name type="common">Zebra mussel</name>
    <name type="synonym">Mytilus polymorpha</name>
    <dbReference type="NCBI Taxonomy" id="45954"/>
    <lineage>
        <taxon>Eukaryota</taxon>
        <taxon>Metazoa</taxon>
        <taxon>Spiralia</taxon>
        <taxon>Lophotrochozoa</taxon>
        <taxon>Mollusca</taxon>
        <taxon>Bivalvia</taxon>
        <taxon>Autobranchia</taxon>
        <taxon>Heteroconchia</taxon>
        <taxon>Euheterodonta</taxon>
        <taxon>Imparidentia</taxon>
        <taxon>Neoheterodontei</taxon>
        <taxon>Myida</taxon>
        <taxon>Dreissenoidea</taxon>
        <taxon>Dreissenidae</taxon>
        <taxon>Dreissena</taxon>
    </lineage>
</organism>
<accession>A0A9D4K5A1</accession>
<evidence type="ECO:0000313" key="1">
    <source>
        <dbReference type="EMBL" id="KAH3833187.1"/>
    </source>
</evidence>
<dbReference type="EMBL" id="JAIWYP010000004">
    <property type="protein sequence ID" value="KAH3833187.1"/>
    <property type="molecule type" value="Genomic_DNA"/>
</dbReference>
<proteinExistence type="predicted"/>
<gene>
    <name evidence="1" type="ORF">DPMN_106490</name>
</gene>
<sequence>MHRNMSQVSHTKNGSTPNRTSIETTCFGSLVKSFPIRYQVMQGFVRRKGCSCPDCRMRRLALNYAGQKWHKNYLSLANLTWFPGVNCILILQCRAYVEFFPLN</sequence>